<proteinExistence type="predicted"/>
<evidence type="ECO:0000256" key="3">
    <source>
        <dbReference type="ARBA" id="ARBA00022527"/>
    </source>
</evidence>
<dbReference type="Gene3D" id="3.30.200.20">
    <property type="entry name" value="Phosphorylase Kinase, domain 1"/>
    <property type="match status" value="1"/>
</dbReference>
<keyword evidence="15" id="KW-0675">Receptor</keyword>
<evidence type="ECO:0000256" key="8">
    <source>
        <dbReference type="ARBA" id="ARBA00022729"/>
    </source>
</evidence>
<dbReference type="PROSITE" id="PS51450">
    <property type="entry name" value="LRR"/>
    <property type="match status" value="1"/>
</dbReference>
<reference evidence="23 24" key="1">
    <citation type="submission" date="2022-12" db="EMBL/GenBank/DDBJ databases">
        <title>Chromosome-scale assembly of the Ensete ventricosum genome.</title>
        <authorList>
            <person name="Dussert Y."/>
            <person name="Stocks J."/>
            <person name="Wendawek A."/>
            <person name="Woldeyes F."/>
            <person name="Nichols R.A."/>
            <person name="Borrell J.S."/>
        </authorList>
    </citation>
    <scope>NUCLEOTIDE SEQUENCE [LARGE SCALE GENOMIC DNA]</scope>
    <source>
        <strain evidence="24">cv. Maze</strain>
        <tissue evidence="23">Seeds</tissue>
    </source>
</reference>
<dbReference type="CDD" id="cd14066">
    <property type="entry name" value="STKc_IRAK"/>
    <property type="match status" value="1"/>
</dbReference>
<dbReference type="PROSITE" id="PS00107">
    <property type="entry name" value="PROTEIN_KINASE_ATP"/>
    <property type="match status" value="1"/>
</dbReference>
<dbReference type="SUPFAM" id="SSF52058">
    <property type="entry name" value="L domain-like"/>
    <property type="match status" value="1"/>
</dbReference>
<dbReference type="GO" id="GO:0004674">
    <property type="term" value="F:protein serine/threonine kinase activity"/>
    <property type="evidence" value="ECO:0007669"/>
    <property type="project" value="UniProtKB-KW"/>
</dbReference>
<keyword evidence="9" id="KW-0677">Repeat</keyword>
<evidence type="ECO:0000256" key="12">
    <source>
        <dbReference type="ARBA" id="ARBA00022840"/>
    </source>
</evidence>
<evidence type="ECO:0000256" key="19">
    <source>
        <dbReference type="SAM" id="MobiDB-lite"/>
    </source>
</evidence>
<dbReference type="InterPro" id="IPR008271">
    <property type="entry name" value="Ser/Thr_kinase_AS"/>
</dbReference>
<keyword evidence="5" id="KW-0433">Leucine-rich repeat</keyword>
<keyword evidence="7 20" id="KW-0812">Transmembrane</keyword>
<dbReference type="FunFam" id="1.10.510.10:FF:000146">
    <property type="entry name" value="LRR receptor-like serine/threonine-protein kinase IOS1"/>
    <property type="match status" value="1"/>
</dbReference>
<dbReference type="InterPro" id="IPR017441">
    <property type="entry name" value="Protein_kinase_ATP_BS"/>
</dbReference>
<evidence type="ECO:0000256" key="17">
    <source>
        <dbReference type="ARBA" id="ARBA00048679"/>
    </source>
</evidence>
<evidence type="ECO:0000256" key="2">
    <source>
        <dbReference type="ARBA" id="ARBA00012513"/>
    </source>
</evidence>
<dbReference type="FunFam" id="3.30.200.20:FF:000039">
    <property type="entry name" value="receptor-like protein kinase FERONIA"/>
    <property type="match status" value="1"/>
</dbReference>
<comment type="catalytic activity">
    <reaction evidence="16">
        <text>L-threonyl-[protein] + ATP = O-phospho-L-threonyl-[protein] + ADP + H(+)</text>
        <dbReference type="Rhea" id="RHEA:46608"/>
        <dbReference type="Rhea" id="RHEA-COMP:11060"/>
        <dbReference type="Rhea" id="RHEA-COMP:11605"/>
        <dbReference type="ChEBI" id="CHEBI:15378"/>
        <dbReference type="ChEBI" id="CHEBI:30013"/>
        <dbReference type="ChEBI" id="CHEBI:30616"/>
        <dbReference type="ChEBI" id="CHEBI:61977"/>
        <dbReference type="ChEBI" id="CHEBI:456216"/>
        <dbReference type="EC" id="2.7.11.1"/>
    </reaction>
</comment>
<dbReference type="PROSITE" id="PS00108">
    <property type="entry name" value="PROTEIN_KINASE_ST"/>
    <property type="match status" value="1"/>
</dbReference>
<keyword evidence="12 18" id="KW-0067">ATP-binding</keyword>
<dbReference type="EC" id="2.7.11.1" evidence="2"/>
<dbReference type="InterPro" id="IPR024788">
    <property type="entry name" value="Malectin-like_Carb-bd_dom"/>
</dbReference>
<comment type="caution">
    <text evidence="23">The sequence shown here is derived from an EMBL/GenBank/DDBJ whole genome shotgun (WGS) entry which is preliminary data.</text>
</comment>
<comment type="subcellular location">
    <subcellularLocation>
        <location evidence="1">Cell membrane</location>
        <topology evidence="1">Single-pass membrane protein</topology>
    </subcellularLocation>
</comment>
<evidence type="ECO:0000256" key="15">
    <source>
        <dbReference type="ARBA" id="ARBA00023170"/>
    </source>
</evidence>
<sequence length="746" mass="82800">MVFGFFLLLVVITAPANAQPNTRGFISIDCGNPNSGYFDTVTQSVVLVTRRNMGATKSLRFPEDPYDRVWNPYNDRSWLTLSTNSTVDNSDDMFEPPVAVMQTAVTPKRTRKLGFFWDSVSPDDKLYAVLYFADLRNLTGNVTRVFNVTRNGEPRFSWYTPPYLSIGYIYSVVPFEGSSRYQYLLLATSNSSLPPIISAFEVYSLLQLAQAATDPGDGKATLSFTFDYGPDPPRVISINLTSAGLSGEISSSFAMLKAVKHLYLSHNNIGGTIPDSLGNLSSLQVLDLSCNNLTGKIPDSLGFLSSLRVLNLSGNNFNGSVPDTLLKMSDTGLLTLRIDKDGCIKVPSSSTKHKTHVVVIISVVSGLLFLLVVVLIVVVWTTRRPRGRDSNTFVQPQTEDHFLQRDHQVSFESRQFTYAELVNITNNFTRVIGKGGFGMIYHGCLETGKQVAIKMCFVSSSQGMKEFLAEAQNLTRIYHRSLVSLVGYCMDGNCPTLVYEYMKQGSLQEHLRGKAGHSRGLSWGQRLQIALNAAQGLEYLHRGCKPPIIHTDVKTSNILLSEELEARIADFGLSKSFHSDEQTHASRDSAVGTPGYIDPEYHQTYQLTEKSDVYSFGVVLLELITGRPPLVPGSGNTHIVQWITPSLSRWSMDDIVDESLRGEYDLTCVWKILDLAIRCTANKGSERPTMSEVVMQLRSCLELVIASNKSENNENENENENENVYSEDFSVDQESALDIGTNIPTR</sequence>
<evidence type="ECO:0000313" key="24">
    <source>
        <dbReference type="Proteomes" id="UP001222027"/>
    </source>
</evidence>
<evidence type="ECO:0000256" key="9">
    <source>
        <dbReference type="ARBA" id="ARBA00022737"/>
    </source>
</evidence>
<feature type="transmembrane region" description="Helical" evidence="20">
    <location>
        <begin position="357"/>
        <end position="380"/>
    </location>
</feature>
<feature type="region of interest" description="Disordered" evidence="19">
    <location>
        <begin position="709"/>
        <end position="728"/>
    </location>
</feature>
<evidence type="ECO:0000256" key="21">
    <source>
        <dbReference type="SAM" id="SignalP"/>
    </source>
</evidence>
<name>A0AAV8QXH5_ENSVE</name>
<evidence type="ECO:0000313" key="23">
    <source>
        <dbReference type="EMBL" id="KAJ8486665.1"/>
    </source>
</evidence>
<keyword evidence="13 20" id="KW-1133">Transmembrane helix</keyword>
<dbReference type="EMBL" id="JAQQAF010000005">
    <property type="protein sequence ID" value="KAJ8486665.1"/>
    <property type="molecule type" value="Genomic_DNA"/>
</dbReference>
<organism evidence="23 24">
    <name type="scientific">Ensete ventricosum</name>
    <name type="common">Abyssinian banana</name>
    <name type="synonym">Musa ensete</name>
    <dbReference type="NCBI Taxonomy" id="4639"/>
    <lineage>
        <taxon>Eukaryota</taxon>
        <taxon>Viridiplantae</taxon>
        <taxon>Streptophyta</taxon>
        <taxon>Embryophyta</taxon>
        <taxon>Tracheophyta</taxon>
        <taxon>Spermatophyta</taxon>
        <taxon>Magnoliopsida</taxon>
        <taxon>Liliopsida</taxon>
        <taxon>Zingiberales</taxon>
        <taxon>Musaceae</taxon>
        <taxon>Ensete</taxon>
    </lineage>
</organism>
<protein>
    <recommendedName>
        <fullName evidence="2">non-specific serine/threonine protein kinase</fullName>
        <ecNumber evidence="2">2.7.11.1</ecNumber>
    </recommendedName>
</protein>
<feature type="domain" description="Protein kinase" evidence="22">
    <location>
        <begin position="426"/>
        <end position="701"/>
    </location>
</feature>
<evidence type="ECO:0000256" key="4">
    <source>
        <dbReference type="ARBA" id="ARBA00022553"/>
    </source>
</evidence>
<evidence type="ECO:0000256" key="1">
    <source>
        <dbReference type="ARBA" id="ARBA00004162"/>
    </source>
</evidence>
<evidence type="ECO:0000256" key="10">
    <source>
        <dbReference type="ARBA" id="ARBA00022741"/>
    </source>
</evidence>
<dbReference type="SUPFAM" id="SSF56112">
    <property type="entry name" value="Protein kinase-like (PK-like)"/>
    <property type="match status" value="1"/>
</dbReference>
<dbReference type="InterPro" id="IPR001245">
    <property type="entry name" value="Ser-Thr/Tyr_kinase_cat_dom"/>
</dbReference>
<feature type="chain" id="PRO_5043518781" description="non-specific serine/threonine protein kinase" evidence="21">
    <location>
        <begin position="19"/>
        <end position="746"/>
    </location>
</feature>
<dbReference type="GO" id="GO:0005886">
    <property type="term" value="C:plasma membrane"/>
    <property type="evidence" value="ECO:0007669"/>
    <property type="project" value="UniProtKB-SubCell"/>
</dbReference>
<dbReference type="Pfam" id="PF13855">
    <property type="entry name" value="LRR_8"/>
    <property type="match status" value="1"/>
</dbReference>
<dbReference type="FunFam" id="3.80.10.10:FF:000400">
    <property type="entry name" value="Nuclear pore complex protein NUP107"/>
    <property type="match status" value="1"/>
</dbReference>
<accession>A0AAV8QXH5</accession>
<dbReference type="Gene3D" id="1.10.510.10">
    <property type="entry name" value="Transferase(Phosphotransferase) domain 1"/>
    <property type="match status" value="1"/>
</dbReference>
<keyword evidence="8 21" id="KW-0732">Signal</keyword>
<comment type="catalytic activity">
    <reaction evidence="17">
        <text>L-seryl-[protein] + ATP = O-phospho-L-seryl-[protein] + ADP + H(+)</text>
        <dbReference type="Rhea" id="RHEA:17989"/>
        <dbReference type="Rhea" id="RHEA-COMP:9863"/>
        <dbReference type="Rhea" id="RHEA-COMP:11604"/>
        <dbReference type="ChEBI" id="CHEBI:15378"/>
        <dbReference type="ChEBI" id="CHEBI:29999"/>
        <dbReference type="ChEBI" id="CHEBI:30616"/>
        <dbReference type="ChEBI" id="CHEBI:83421"/>
        <dbReference type="ChEBI" id="CHEBI:456216"/>
        <dbReference type="EC" id="2.7.11.1"/>
    </reaction>
</comment>
<feature type="binding site" evidence="18">
    <location>
        <position position="454"/>
    </location>
    <ligand>
        <name>ATP</name>
        <dbReference type="ChEBI" id="CHEBI:30616"/>
    </ligand>
</feature>
<evidence type="ECO:0000256" key="16">
    <source>
        <dbReference type="ARBA" id="ARBA00047899"/>
    </source>
</evidence>
<dbReference type="AlphaFoldDB" id="A0AAV8QXH5"/>
<dbReference type="GO" id="GO:0005524">
    <property type="term" value="F:ATP binding"/>
    <property type="evidence" value="ECO:0007669"/>
    <property type="project" value="UniProtKB-UniRule"/>
</dbReference>
<dbReference type="InterPro" id="IPR032675">
    <property type="entry name" value="LRR_dom_sf"/>
</dbReference>
<dbReference type="PROSITE" id="PS50011">
    <property type="entry name" value="PROTEIN_KINASE_DOM"/>
    <property type="match status" value="1"/>
</dbReference>
<keyword evidence="6" id="KW-0808">Transferase</keyword>
<evidence type="ECO:0000256" key="14">
    <source>
        <dbReference type="ARBA" id="ARBA00023136"/>
    </source>
</evidence>
<dbReference type="Pfam" id="PF12819">
    <property type="entry name" value="Malectin_like"/>
    <property type="match status" value="1"/>
</dbReference>
<dbReference type="Proteomes" id="UP001222027">
    <property type="component" value="Unassembled WGS sequence"/>
</dbReference>
<evidence type="ECO:0000256" key="5">
    <source>
        <dbReference type="ARBA" id="ARBA00022614"/>
    </source>
</evidence>
<keyword evidence="24" id="KW-1185">Reference proteome</keyword>
<dbReference type="InterPro" id="IPR001611">
    <property type="entry name" value="Leu-rich_rpt"/>
</dbReference>
<dbReference type="InterPro" id="IPR000719">
    <property type="entry name" value="Prot_kinase_dom"/>
</dbReference>
<dbReference type="PANTHER" id="PTHR45631:SF204">
    <property type="entry name" value="OS01G0810800 PROTEIN"/>
    <property type="match status" value="1"/>
</dbReference>
<evidence type="ECO:0000256" key="20">
    <source>
        <dbReference type="SAM" id="Phobius"/>
    </source>
</evidence>
<evidence type="ECO:0000256" key="13">
    <source>
        <dbReference type="ARBA" id="ARBA00022989"/>
    </source>
</evidence>
<dbReference type="Pfam" id="PF07714">
    <property type="entry name" value="PK_Tyr_Ser-Thr"/>
    <property type="match status" value="1"/>
</dbReference>
<dbReference type="PANTHER" id="PTHR45631">
    <property type="entry name" value="OS07G0107800 PROTEIN-RELATED"/>
    <property type="match status" value="1"/>
</dbReference>
<evidence type="ECO:0000256" key="7">
    <source>
        <dbReference type="ARBA" id="ARBA00022692"/>
    </source>
</evidence>
<dbReference type="Gene3D" id="3.80.10.10">
    <property type="entry name" value="Ribonuclease Inhibitor"/>
    <property type="match status" value="1"/>
</dbReference>
<evidence type="ECO:0000256" key="6">
    <source>
        <dbReference type="ARBA" id="ARBA00022679"/>
    </source>
</evidence>
<evidence type="ECO:0000259" key="22">
    <source>
        <dbReference type="PROSITE" id="PS50011"/>
    </source>
</evidence>
<evidence type="ECO:0000256" key="11">
    <source>
        <dbReference type="ARBA" id="ARBA00022777"/>
    </source>
</evidence>
<keyword evidence="10 18" id="KW-0547">Nucleotide-binding</keyword>
<gene>
    <name evidence="23" type="ORF">OPV22_019150</name>
</gene>
<keyword evidence="3" id="KW-0723">Serine/threonine-protein kinase</keyword>
<dbReference type="InterPro" id="IPR011009">
    <property type="entry name" value="Kinase-like_dom_sf"/>
</dbReference>
<keyword evidence="14 20" id="KW-0472">Membrane</keyword>
<keyword evidence="4" id="KW-0597">Phosphoprotein</keyword>
<dbReference type="SMART" id="SM00220">
    <property type="entry name" value="S_TKc"/>
    <property type="match status" value="1"/>
</dbReference>
<evidence type="ECO:0000256" key="18">
    <source>
        <dbReference type="PROSITE-ProRule" id="PRU10141"/>
    </source>
</evidence>
<feature type="signal peptide" evidence="21">
    <location>
        <begin position="1"/>
        <end position="18"/>
    </location>
</feature>
<keyword evidence="11" id="KW-0418">Kinase</keyword>